<dbReference type="Proteomes" id="UP000015464">
    <property type="component" value="Unassembled WGS sequence"/>
</dbReference>
<dbReference type="RefSeq" id="XP_013025738.1">
    <property type="nucleotide sequence ID" value="XM_013170284.1"/>
</dbReference>
<dbReference type="OMA" id="VCPRPVC"/>
<dbReference type="EMBL" id="KE546995">
    <property type="protein sequence ID" value="EPY49716.1"/>
    <property type="molecule type" value="Genomic_DNA"/>
</dbReference>
<sequence length="798" mass="91752">MGSQQSLLQLKNASLRLTEDKNIPRTDNIWESFWSLPESLEEVLEQISVVDVRNALSKAPENIHMLVDILFKKLVSLQTDSDFSIHSNDLATKHVLNSMRVLTRLIPLLFESPECASWFNKYMWLPQESGIPRGVNIMDTIINYLFLTNFTIPPIDEFTKGVRYCIWETGIACQSPLNKEVNFMANSVEVLRLLLALFSESLYVNDDRSSLCCFYIAAHPNRRLTLCLICSLLNTTMRFNTLCWKPEFVPSNQFSLHMSLIENSLSTLLVILSECRFQSLPDFNSYFRGNNVKPFNQFSSLLSSLHSMSDFQVIIDGISRLLYPPMQSDIPKKESLVMYDYYPMVLSLCMLIVQYNKNFCLFLIETDCATDLFIFLVYLSFEYVENPGTINHLRLCAMLFKLLLSEPVFCHKLNRRFQQHAGLPTNMRVPFHDGSFADFTVIAFSILLQSMRDCQWDVMEILSASLCHLSLYIKEINHSASKLLLNVFQGASQPGFLVANENNYIILCNIVGTISNMLQIHFSVNPFLTYTLVIYSHYVETLNLYAFGDIMRVRQSSPNLESLYWSCNGKTYSSRAFDAILFAAFRVIKVQKELYKPDFAEKVAGVKFPSAVSDSKLKDEKDQLRKNIKPGITGVNIMDSPARLRPKLHQKLAEDLDSLKSQEAKSDNKKPKRNVLAHAVDYSFKPTQRWWDSWSSKMNLQPLLNVVKTLRPTLSEMKQRDCSTIEILSTLRNQKFYRTTKPIVPMYHDTIWEKRQCESTQAFAWNLIYDLDSPERQGQGIWTKTNVNAMASTATKVT</sequence>
<dbReference type="GO" id="GO:0000138">
    <property type="term" value="C:Golgi trans cisterna"/>
    <property type="evidence" value="ECO:0007669"/>
    <property type="project" value="TreeGrafter"/>
</dbReference>
<dbReference type="HOGENOM" id="CLU_007392_0_0_1"/>
<dbReference type="OrthoDB" id="432953at2759"/>
<gene>
    <name evidence="1" type="ORF">SPOG_01596</name>
</gene>
<dbReference type="Pfam" id="PF12722">
    <property type="entry name" value="Hid1"/>
    <property type="match status" value="1"/>
</dbReference>
<accession>S9X7G3</accession>
<dbReference type="InterPro" id="IPR026705">
    <property type="entry name" value="Hid-1/Ecm30"/>
</dbReference>
<dbReference type="GO" id="GO:0016020">
    <property type="term" value="C:membrane"/>
    <property type="evidence" value="ECO:0007669"/>
    <property type="project" value="TreeGrafter"/>
</dbReference>
<protein>
    <submittedName>
        <fullName evidence="1">Dymeclin 1</fullName>
    </submittedName>
</protein>
<dbReference type="GO" id="GO:0005797">
    <property type="term" value="C:Golgi medial cisterna"/>
    <property type="evidence" value="ECO:0007669"/>
    <property type="project" value="TreeGrafter"/>
</dbReference>
<dbReference type="eggNOG" id="KOG2226">
    <property type="taxonomic scope" value="Eukaryota"/>
</dbReference>
<organism evidence="1 2">
    <name type="scientific">Schizosaccharomyces cryophilus (strain OY26 / ATCC MYA-4695 / CBS 11777 / NBRC 106824 / NRRL Y48691)</name>
    <name type="common">Fission yeast</name>
    <dbReference type="NCBI Taxonomy" id="653667"/>
    <lineage>
        <taxon>Eukaryota</taxon>
        <taxon>Fungi</taxon>
        <taxon>Dikarya</taxon>
        <taxon>Ascomycota</taxon>
        <taxon>Taphrinomycotina</taxon>
        <taxon>Schizosaccharomycetes</taxon>
        <taxon>Schizosaccharomycetales</taxon>
        <taxon>Schizosaccharomycetaceae</taxon>
        <taxon>Schizosaccharomyces</taxon>
    </lineage>
</organism>
<dbReference type="STRING" id="653667.S9X7G3"/>
<dbReference type="PANTHER" id="PTHR21575">
    <property type="entry name" value="PROTEIN HID1"/>
    <property type="match status" value="1"/>
</dbReference>
<name>S9X7G3_SCHCR</name>
<dbReference type="AlphaFoldDB" id="S9X7G3"/>
<proteinExistence type="predicted"/>
<keyword evidence="2" id="KW-1185">Reference proteome</keyword>
<dbReference type="GeneID" id="25035924"/>
<dbReference type="PANTHER" id="PTHR21575:SF12">
    <property type="entry name" value="PROTEIN HID1"/>
    <property type="match status" value="1"/>
</dbReference>
<reference evidence="1 2" key="1">
    <citation type="journal article" date="2011" name="Science">
        <title>Comparative functional genomics of the fission yeasts.</title>
        <authorList>
            <person name="Rhind N."/>
            <person name="Chen Z."/>
            <person name="Yassour M."/>
            <person name="Thompson D.A."/>
            <person name="Haas B.J."/>
            <person name="Habib N."/>
            <person name="Wapinski I."/>
            <person name="Roy S."/>
            <person name="Lin M.F."/>
            <person name="Heiman D.I."/>
            <person name="Young S.K."/>
            <person name="Furuya K."/>
            <person name="Guo Y."/>
            <person name="Pidoux A."/>
            <person name="Chen H.M."/>
            <person name="Robbertse B."/>
            <person name="Goldberg J.M."/>
            <person name="Aoki K."/>
            <person name="Bayne E.H."/>
            <person name="Berlin A.M."/>
            <person name="Desjardins C.A."/>
            <person name="Dobbs E."/>
            <person name="Dukaj L."/>
            <person name="Fan L."/>
            <person name="FitzGerald M.G."/>
            <person name="French C."/>
            <person name="Gujja S."/>
            <person name="Hansen K."/>
            <person name="Keifenheim D."/>
            <person name="Levin J.Z."/>
            <person name="Mosher R.A."/>
            <person name="Mueller C.A."/>
            <person name="Pfiffner J."/>
            <person name="Priest M."/>
            <person name="Russ C."/>
            <person name="Smialowska A."/>
            <person name="Swoboda P."/>
            <person name="Sykes S.M."/>
            <person name="Vaughn M."/>
            <person name="Vengrova S."/>
            <person name="Yoder R."/>
            <person name="Zeng Q."/>
            <person name="Allshire R."/>
            <person name="Baulcombe D."/>
            <person name="Birren B.W."/>
            <person name="Brown W."/>
            <person name="Ekwall K."/>
            <person name="Kellis M."/>
            <person name="Leatherwood J."/>
            <person name="Levin H."/>
            <person name="Margalit H."/>
            <person name="Martienssen R."/>
            <person name="Nieduszynski C.A."/>
            <person name="Spatafora J.W."/>
            <person name="Friedman N."/>
            <person name="Dalgaard J.Z."/>
            <person name="Baumann P."/>
            <person name="Niki H."/>
            <person name="Regev A."/>
            <person name="Nusbaum C."/>
        </authorList>
    </citation>
    <scope>NUCLEOTIDE SEQUENCE [LARGE SCALE GENOMIC DNA]</scope>
    <source>
        <strain evidence="2">OY26 / ATCC MYA-4695 / CBS 11777 / NBRC 106824 / NRRL Y48691</strain>
    </source>
</reference>
<evidence type="ECO:0000313" key="1">
    <source>
        <dbReference type="EMBL" id="EPY49716.1"/>
    </source>
</evidence>
<evidence type="ECO:0000313" key="2">
    <source>
        <dbReference type="Proteomes" id="UP000015464"/>
    </source>
</evidence>